<organism evidence="1 2">
    <name type="scientific">Streptococcus parasanguinis</name>
    <dbReference type="NCBI Taxonomy" id="1318"/>
    <lineage>
        <taxon>Bacteria</taxon>
        <taxon>Bacillati</taxon>
        <taxon>Bacillota</taxon>
        <taxon>Bacilli</taxon>
        <taxon>Lactobacillales</taxon>
        <taxon>Streptococcaceae</taxon>
        <taxon>Streptococcus</taxon>
    </lineage>
</organism>
<evidence type="ECO:0000313" key="1">
    <source>
        <dbReference type="EMBL" id="MTS54343.1"/>
    </source>
</evidence>
<name>A0A4Q5BRJ7_STRPA</name>
<gene>
    <name evidence="1" type="ORF">GMC94_05560</name>
</gene>
<dbReference type="Proteomes" id="UP000441330">
    <property type="component" value="Unassembled WGS sequence"/>
</dbReference>
<dbReference type="AlphaFoldDB" id="A0A4Q5BRJ7"/>
<protein>
    <submittedName>
        <fullName evidence="1">DUF3169 family protein</fullName>
    </submittedName>
</protein>
<dbReference type="InterPro" id="IPR021509">
    <property type="entry name" value="DUF3169"/>
</dbReference>
<accession>A0A4Q5BRJ7</accession>
<reference evidence="1 2" key="1">
    <citation type="journal article" date="2019" name="Nat. Med.">
        <title>A library of human gut bacterial isolates paired with longitudinal multiomics data enables mechanistic microbiome research.</title>
        <authorList>
            <person name="Poyet M."/>
            <person name="Groussin M."/>
            <person name="Gibbons S.M."/>
            <person name="Avila-Pacheco J."/>
            <person name="Jiang X."/>
            <person name="Kearney S.M."/>
            <person name="Perrotta A.R."/>
            <person name="Berdy B."/>
            <person name="Zhao S."/>
            <person name="Lieberman T.D."/>
            <person name="Swanson P.K."/>
            <person name="Smith M."/>
            <person name="Roesemann S."/>
            <person name="Alexander J.E."/>
            <person name="Rich S.A."/>
            <person name="Livny J."/>
            <person name="Vlamakis H."/>
            <person name="Clish C."/>
            <person name="Bullock K."/>
            <person name="Deik A."/>
            <person name="Scott J."/>
            <person name="Pierce K.A."/>
            <person name="Xavier R.J."/>
            <person name="Alm E.J."/>
        </authorList>
    </citation>
    <scope>NUCLEOTIDE SEQUENCE [LARGE SCALE GENOMIC DNA]</scope>
    <source>
        <strain evidence="1 2">BIOML-A1</strain>
    </source>
</reference>
<dbReference type="RefSeq" id="WP_129824501.1">
    <property type="nucleotide sequence ID" value="NZ_JASHAU010000007.1"/>
</dbReference>
<sequence length="233" mass="26395">MKKKHLLLLLGSLLLGGLIGMFGAAFTNLHLNISQEQVQFVLTTFFFCLGILSTIVALYFIMNSRKVYASYLAEEDDELNERAYIKMYRSLDYGTVAYNVLQVSMLFSLLTVLPSHDLPISAFLLAVLTILVGSFCIKTTSKIRNYQLSILATPKEVLDYLETYDEGEKQAEMVEAYLILFKLNQLILPSVYIILFALSIILGQVQLVAALITAVIHLYINIAQLRKTKRYFK</sequence>
<comment type="caution">
    <text evidence="1">The sequence shown here is derived from an EMBL/GenBank/DDBJ whole genome shotgun (WGS) entry which is preliminary data.</text>
</comment>
<evidence type="ECO:0000313" key="2">
    <source>
        <dbReference type="Proteomes" id="UP000441330"/>
    </source>
</evidence>
<dbReference type="Pfam" id="PF11368">
    <property type="entry name" value="DUF3169"/>
    <property type="match status" value="1"/>
</dbReference>
<dbReference type="EMBL" id="WMZJ01000003">
    <property type="protein sequence ID" value="MTS54343.1"/>
    <property type="molecule type" value="Genomic_DNA"/>
</dbReference>
<proteinExistence type="predicted"/>